<dbReference type="AlphaFoldDB" id="A0A7W4JF47"/>
<name>A0A7W4JF47_9PROT</name>
<keyword evidence="2" id="KW-1185">Reference proteome</keyword>
<dbReference type="InterPro" id="IPR053842">
    <property type="entry name" value="NikA-like"/>
</dbReference>
<dbReference type="Pfam" id="PF21983">
    <property type="entry name" value="NikA-like"/>
    <property type="match status" value="1"/>
</dbReference>
<sequence>MKKGERRTVVTHLRLNPSEMTRIKQAAGSRKVASFLRQAALDVRAGGPHLHDDLVGIRAELRAIGNNLNQIAKRVNQGGDADGIATVTADIGSISKVLNRALARVG</sequence>
<organism evidence="1 2">
    <name type="scientific">Gluconacetobacter tumulicola</name>
    <dbReference type="NCBI Taxonomy" id="1017177"/>
    <lineage>
        <taxon>Bacteria</taxon>
        <taxon>Pseudomonadati</taxon>
        <taxon>Pseudomonadota</taxon>
        <taxon>Alphaproteobacteria</taxon>
        <taxon>Acetobacterales</taxon>
        <taxon>Acetobacteraceae</taxon>
        <taxon>Gluconacetobacter</taxon>
    </lineage>
</organism>
<evidence type="ECO:0000313" key="2">
    <source>
        <dbReference type="Proteomes" id="UP000525623"/>
    </source>
</evidence>
<dbReference type="Proteomes" id="UP000525623">
    <property type="component" value="Unassembled WGS sequence"/>
</dbReference>
<gene>
    <name evidence="1" type="ORF">HLH29_13295</name>
</gene>
<reference evidence="1 2" key="1">
    <citation type="submission" date="2020-04" db="EMBL/GenBank/DDBJ databases">
        <title>Description of novel Gluconacetobacter.</title>
        <authorList>
            <person name="Sombolestani A."/>
        </authorList>
    </citation>
    <scope>NUCLEOTIDE SEQUENCE [LARGE SCALE GENOMIC DNA]</scope>
    <source>
        <strain evidence="1 2">LMG 27725</strain>
    </source>
</reference>
<evidence type="ECO:0000313" key="1">
    <source>
        <dbReference type="EMBL" id="MBB2180128.1"/>
    </source>
</evidence>
<protein>
    <submittedName>
        <fullName evidence="1">MobC family plasmid mobilization relaxosome protein</fullName>
    </submittedName>
</protein>
<accession>A0A7W4JF47</accession>
<proteinExistence type="predicted"/>
<dbReference type="EMBL" id="JABEQL010000018">
    <property type="protein sequence ID" value="MBB2180128.1"/>
    <property type="molecule type" value="Genomic_DNA"/>
</dbReference>
<comment type="caution">
    <text evidence="1">The sequence shown here is derived from an EMBL/GenBank/DDBJ whole genome shotgun (WGS) entry which is preliminary data.</text>
</comment>